<dbReference type="AlphaFoldDB" id="A0A6G0TDN3"/>
<proteinExistence type="predicted"/>
<sequence length="312" mass="35409">MLKLSTIWSYSVNTVPYTTVELHPIYPVLGHVNVHINSLVFFENTFNDLRSGSLSKIFSIPEPSSALTLTRGYAKASLVMLNKLNILCRSYYKKTTFDNTYPSLGSKTIPVGVATDMSFPLFDNNTILYLFIPSTLTTSKLEDSLFPIYKFLPFQSKAMTYGAPTKPVSSPNNDDLFPPIVINLCTSFDTDNWNNMSSSFISGQFKKIQFSYWLLLSLHLPLSTLYPGLHLHQNNAISSIFIGHFNSSLLLSSLDIFLSFISDQNIVPVSSYLKLCMCVYQILKYSQKHRNRNNCLWCWYNVVSKDPADHTH</sequence>
<dbReference type="EMBL" id="VYZN01000042">
    <property type="protein sequence ID" value="KAE9530912.1"/>
    <property type="molecule type" value="Genomic_DNA"/>
</dbReference>
<organism evidence="1 2">
    <name type="scientific">Aphis glycines</name>
    <name type="common">Soybean aphid</name>
    <dbReference type="NCBI Taxonomy" id="307491"/>
    <lineage>
        <taxon>Eukaryota</taxon>
        <taxon>Metazoa</taxon>
        <taxon>Ecdysozoa</taxon>
        <taxon>Arthropoda</taxon>
        <taxon>Hexapoda</taxon>
        <taxon>Insecta</taxon>
        <taxon>Pterygota</taxon>
        <taxon>Neoptera</taxon>
        <taxon>Paraneoptera</taxon>
        <taxon>Hemiptera</taxon>
        <taxon>Sternorrhyncha</taxon>
        <taxon>Aphidomorpha</taxon>
        <taxon>Aphidoidea</taxon>
        <taxon>Aphididae</taxon>
        <taxon>Aphidini</taxon>
        <taxon>Aphis</taxon>
        <taxon>Aphis</taxon>
    </lineage>
</organism>
<evidence type="ECO:0000313" key="2">
    <source>
        <dbReference type="Proteomes" id="UP000475862"/>
    </source>
</evidence>
<comment type="caution">
    <text evidence="1">The sequence shown here is derived from an EMBL/GenBank/DDBJ whole genome shotgun (WGS) entry which is preliminary data.</text>
</comment>
<reference evidence="1 2" key="1">
    <citation type="submission" date="2019-08" db="EMBL/GenBank/DDBJ databases">
        <title>The genome of the soybean aphid Biotype 1, its phylome, world population structure and adaptation to the North American continent.</title>
        <authorList>
            <person name="Giordano R."/>
            <person name="Donthu R.K."/>
            <person name="Hernandez A.G."/>
            <person name="Wright C.L."/>
            <person name="Zimin A.V."/>
        </authorList>
    </citation>
    <scope>NUCLEOTIDE SEQUENCE [LARGE SCALE GENOMIC DNA]</scope>
    <source>
        <tissue evidence="1">Whole aphids</tissue>
    </source>
</reference>
<evidence type="ECO:0000313" key="1">
    <source>
        <dbReference type="EMBL" id="KAE9530912.1"/>
    </source>
</evidence>
<dbReference type="Proteomes" id="UP000475862">
    <property type="component" value="Unassembled WGS sequence"/>
</dbReference>
<accession>A0A6G0TDN3</accession>
<name>A0A6G0TDN3_APHGL</name>
<keyword evidence="2" id="KW-1185">Reference proteome</keyword>
<gene>
    <name evidence="1" type="ORF">AGLY_011374</name>
</gene>
<protein>
    <submittedName>
        <fullName evidence="1">Uncharacterized protein</fullName>
    </submittedName>
</protein>